<evidence type="ECO:0000313" key="9">
    <source>
        <dbReference type="EMBL" id="TYC52650.1"/>
    </source>
</evidence>
<dbReference type="InterPro" id="IPR050390">
    <property type="entry name" value="C5-Methyltransferase"/>
</dbReference>
<evidence type="ECO:0000256" key="3">
    <source>
        <dbReference type="ARBA" id="ARBA00022679"/>
    </source>
</evidence>
<gene>
    <name evidence="9" type="ORF">ETQ85_22425</name>
</gene>
<dbReference type="GO" id="GO:0003886">
    <property type="term" value="F:DNA (cytosine-5-)-methyltransferase activity"/>
    <property type="evidence" value="ECO:0007669"/>
    <property type="project" value="UniProtKB-EC"/>
</dbReference>
<dbReference type="PANTHER" id="PTHR10629:SF52">
    <property type="entry name" value="DNA (CYTOSINE-5)-METHYLTRANSFERASE 1"/>
    <property type="match status" value="1"/>
</dbReference>
<evidence type="ECO:0000256" key="2">
    <source>
        <dbReference type="ARBA" id="ARBA00022603"/>
    </source>
</evidence>
<sequence length="367" mass="40144">MISESTVFCISPPKIMGVDLFCGVGGLTHGLVQGGIEITAGFDIDPSCRYPFEANNAAAFVECDVANLTAEQITPYFVGADVTLLAGCAPCQPFSTYSRSGRNSEYESQWPLVSAFGRLAKKLKPDLVTMENVPQLADHPVFEQLLKSLVGYKKWWAVVECSSIGVPQTRKRLVLLASRLGNKGLKLTKDAVRDTTVRHVIGALPAIRAGESHPDDELHMAPSLSPLNLSRIKASRPGGTWRDWPSELQATCHKRKTGATYPSVYGRMEWDHPAPTITTQCYGYGNGRFGHPEQDRAISLREAAMLQTFPETYAFAPEGVPIRFNKMGRLIGNAVPVRLGEVIAKSLVAHVRIYSGQEKIESKKGAE</sequence>
<evidence type="ECO:0000256" key="1">
    <source>
        <dbReference type="ARBA" id="ARBA00011975"/>
    </source>
</evidence>
<dbReference type="SUPFAM" id="SSF53335">
    <property type="entry name" value="S-adenosyl-L-methionine-dependent methyltransferases"/>
    <property type="match status" value="1"/>
</dbReference>
<dbReference type="Gene3D" id="3.40.50.150">
    <property type="entry name" value="Vaccinia Virus protein VP39"/>
    <property type="match status" value="1"/>
</dbReference>
<dbReference type="NCBIfam" id="TIGR00675">
    <property type="entry name" value="dcm"/>
    <property type="match status" value="1"/>
</dbReference>
<dbReference type="EC" id="2.1.1.37" evidence="1"/>
<dbReference type="AlphaFoldDB" id="A0A6C2CF35"/>
<name>A0A6C2CF35_9RHOO</name>
<dbReference type="InterPro" id="IPR031303">
    <property type="entry name" value="C5_meth_CS"/>
</dbReference>
<dbReference type="OrthoDB" id="9813719at2"/>
<comment type="catalytic activity">
    <reaction evidence="6">
        <text>a 2'-deoxycytidine in DNA + S-adenosyl-L-methionine = a 5-methyl-2'-deoxycytidine in DNA + S-adenosyl-L-homocysteine + H(+)</text>
        <dbReference type="Rhea" id="RHEA:13681"/>
        <dbReference type="Rhea" id="RHEA-COMP:11369"/>
        <dbReference type="Rhea" id="RHEA-COMP:11370"/>
        <dbReference type="ChEBI" id="CHEBI:15378"/>
        <dbReference type="ChEBI" id="CHEBI:57856"/>
        <dbReference type="ChEBI" id="CHEBI:59789"/>
        <dbReference type="ChEBI" id="CHEBI:85452"/>
        <dbReference type="ChEBI" id="CHEBI:85454"/>
        <dbReference type="EC" id="2.1.1.37"/>
    </reaction>
</comment>
<evidence type="ECO:0000256" key="7">
    <source>
        <dbReference type="PROSITE-ProRule" id="PRU01016"/>
    </source>
</evidence>
<dbReference type="GO" id="GO:0003677">
    <property type="term" value="F:DNA binding"/>
    <property type="evidence" value="ECO:0007669"/>
    <property type="project" value="TreeGrafter"/>
</dbReference>
<proteinExistence type="inferred from homology"/>
<evidence type="ECO:0000256" key="4">
    <source>
        <dbReference type="ARBA" id="ARBA00022691"/>
    </source>
</evidence>
<keyword evidence="3 7" id="KW-0808">Transferase</keyword>
<keyword evidence="2 7" id="KW-0489">Methyltransferase</keyword>
<dbReference type="Pfam" id="PF00145">
    <property type="entry name" value="DNA_methylase"/>
    <property type="match status" value="1"/>
</dbReference>
<keyword evidence="5" id="KW-0680">Restriction system</keyword>
<protein>
    <recommendedName>
        <fullName evidence="1">DNA (cytosine-5-)-methyltransferase</fullName>
        <ecNumber evidence="1">2.1.1.37</ecNumber>
    </recommendedName>
</protein>
<dbReference type="InterPro" id="IPR001525">
    <property type="entry name" value="C5_MeTfrase"/>
</dbReference>
<dbReference type="PANTHER" id="PTHR10629">
    <property type="entry name" value="CYTOSINE-SPECIFIC METHYLTRANSFERASE"/>
    <property type="match status" value="1"/>
</dbReference>
<dbReference type="EMBL" id="SDKK01000031">
    <property type="protein sequence ID" value="TYC52650.1"/>
    <property type="molecule type" value="Genomic_DNA"/>
</dbReference>
<accession>A0A6C2CF35</accession>
<keyword evidence="4 7" id="KW-0949">S-adenosyl-L-methionine</keyword>
<dbReference type="PROSITE" id="PS00095">
    <property type="entry name" value="C5_MTASE_2"/>
    <property type="match status" value="1"/>
</dbReference>
<evidence type="ECO:0000256" key="6">
    <source>
        <dbReference type="ARBA" id="ARBA00047422"/>
    </source>
</evidence>
<evidence type="ECO:0000313" key="10">
    <source>
        <dbReference type="Proteomes" id="UP000389128"/>
    </source>
</evidence>
<dbReference type="PROSITE" id="PS51679">
    <property type="entry name" value="SAM_MT_C5"/>
    <property type="match status" value="1"/>
</dbReference>
<reference evidence="9 10" key="1">
    <citation type="submission" date="2019-01" db="EMBL/GenBank/DDBJ databases">
        <title>Zoogloea oleivorans genome sequencing and assembly.</title>
        <authorList>
            <person name="Tancsics A."/>
            <person name="Farkas M."/>
            <person name="Kriszt B."/>
            <person name="Maroti G."/>
            <person name="Horvath B."/>
        </authorList>
    </citation>
    <scope>NUCLEOTIDE SEQUENCE [LARGE SCALE GENOMIC DNA]</scope>
    <source>
        <strain evidence="9 10">Buc</strain>
    </source>
</reference>
<dbReference type="Gene3D" id="3.90.120.10">
    <property type="entry name" value="DNA Methylase, subunit A, domain 2"/>
    <property type="match status" value="1"/>
</dbReference>
<dbReference type="GO" id="GO:0009307">
    <property type="term" value="P:DNA restriction-modification system"/>
    <property type="evidence" value="ECO:0007669"/>
    <property type="project" value="UniProtKB-KW"/>
</dbReference>
<dbReference type="RefSeq" id="WP_148581288.1">
    <property type="nucleotide sequence ID" value="NZ_SDKK01000031.1"/>
</dbReference>
<comment type="similarity">
    <text evidence="7 8">Belongs to the class I-like SAM-binding methyltransferase superfamily. C5-methyltransferase family.</text>
</comment>
<dbReference type="GO" id="GO:0044027">
    <property type="term" value="P:negative regulation of gene expression via chromosomal CpG island methylation"/>
    <property type="evidence" value="ECO:0007669"/>
    <property type="project" value="TreeGrafter"/>
</dbReference>
<dbReference type="Proteomes" id="UP000389128">
    <property type="component" value="Unassembled WGS sequence"/>
</dbReference>
<dbReference type="PRINTS" id="PR00105">
    <property type="entry name" value="C5METTRFRASE"/>
</dbReference>
<evidence type="ECO:0000256" key="8">
    <source>
        <dbReference type="RuleBase" id="RU000416"/>
    </source>
</evidence>
<dbReference type="GO" id="GO:0032259">
    <property type="term" value="P:methylation"/>
    <property type="evidence" value="ECO:0007669"/>
    <property type="project" value="UniProtKB-KW"/>
</dbReference>
<feature type="active site" evidence="7">
    <location>
        <position position="91"/>
    </location>
</feature>
<comment type="caution">
    <text evidence="9">The sequence shown here is derived from an EMBL/GenBank/DDBJ whole genome shotgun (WGS) entry which is preliminary data.</text>
</comment>
<organism evidence="9 10">
    <name type="scientific">Zoogloea oleivorans</name>
    <dbReference type="NCBI Taxonomy" id="1552750"/>
    <lineage>
        <taxon>Bacteria</taxon>
        <taxon>Pseudomonadati</taxon>
        <taxon>Pseudomonadota</taxon>
        <taxon>Betaproteobacteria</taxon>
        <taxon>Rhodocyclales</taxon>
        <taxon>Zoogloeaceae</taxon>
        <taxon>Zoogloea</taxon>
    </lineage>
</organism>
<evidence type="ECO:0000256" key="5">
    <source>
        <dbReference type="ARBA" id="ARBA00022747"/>
    </source>
</evidence>
<keyword evidence="10" id="KW-1185">Reference proteome</keyword>
<dbReference type="InterPro" id="IPR029063">
    <property type="entry name" value="SAM-dependent_MTases_sf"/>
</dbReference>